<keyword evidence="4" id="KW-0443">Lipid metabolism</keyword>
<dbReference type="GO" id="GO:0004609">
    <property type="term" value="F:phosphatidylserine decarboxylase activity"/>
    <property type="evidence" value="ECO:0007669"/>
    <property type="project" value="InterPro"/>
</dbReference>
<protein>
    <recommendedName>
        <fullName evidence="13">Phosphatidylserine decarboxylase</fullName>
    </recommendedName>
</protein>
<dbReference type="EMBL" id="UINC01085081">
    <property type="protein sequence ID" value="SVC32281.1"/>
    <property type="molecule type" value="Genomic_DNA"/>
</dbReference>
<keyword evidence="10" id="KW-0670">Pyruvate</keyword>
<dbReference type="InterPro" id="IPR033175">
    <property type="entry name" value="PSD-A"/>
</dbReference>
<feature type="transmembrane region" description="Helical" evidence="11">
    <location>
        <begin position="13"/>
        <end position="32"/>
    </location>
</feature>
<sequence length="198" mass="21653">VIRIIGHVSELPVLMDCAAIPGLLLLFCLNFFRDPLRKIPKGKGIFVSPADGKIVQIKSVDDPDIGKANLVSIFLNVFNVHVNRTPVGGSISEVQHKKGKFLAAFNHSASDENEQSNIHIHSTEGLIKVKQIAGLLARRIRCYVQKGSHLNTGDKLGFIMFGSRVDIILPDIITLRVKLGQKVKGGESIIGQNNETKT</sequence>
<keyword evidence="6" id="KW-0865">Zymogen</keyword>
<keyword evidence="11" id="KW-0812">Transmembrane</keyword>
<dbReference type="PANTHER" id="PTHR35809">
    <property type="entry name" value="ARCHAETIDYLSERINE DECARBOXYLASE PROENZYME-RELATED"/>
    <property type="match status" value="1"/>
</dbReference>
<evidence type="ECO:0000256" key="5">
    <source>
        <dbReference type="ARBA" id="ARBA00023136"/>
    </source>
</evidence>
<evidence type="ECO:0000256" key="4">
    <source>
        <dbReference type="ARBA" id="ARBA00023098"/>
    </source>
</evidence>
<keyword evidence="9" id="KW-1208">Phospholipid metabolism</keyword>
<dbReference type="GO" id="GO:0008654">
    <property type="term" value="P:phospholipid biosynthetic process"/>
    <property type="evidence" value="ECO:0007669"/>
    <property type="project" value="UniProtKB-KW"/>
</dbReference>
<organism evidence="12">
    <name type="scientific">marine metagenome</name>
    <dbReference type="NCBI Taxonomy" id="408172"/>
    <lineage>
        <taxon>unclassified sequences</taxon>
        <taxon>metagenomes</taxon>
        <taxon>ecological metagenomes</taxon>
    </lineage>
</organism>
<evidence type="ECO:0000256" key="6">
    <source>
        <dbReference type="ARBA" id="ARBA00023145"/>
    </source>
</evidence>
<evidence type="ECO:0000256" key="8">
    <source>
        <dbReference type="ARBA" id="ARBA00023239"/>
    </source>
</evidence>
<keyword evidence="2" id="KW-0444">Lipid biosynthesis</keyword>
<keyword evidence="3" id="KW-0210">Decarboxylase</keyword>
<gene>
    <name evidence="12" type="ORF">METZ01_LOCUS285135</name>
</gene>
<dbReference type="NCBIfam" id="NF003685">
    <property type="entry name" value="PRK05305.2-5"/>
    <property type="match status" value="1"/>
</dbReference>
<evidence type="ECO:0000256" key="2">
    <source>
        <dbReference type="ARBA" id="ARBA00022516"/>
    </source>
</evidence>
<evidence type="ECO:0000256" key="10">
    <source>
        <dbReference type="ARBA" id="ARBA00023317"/>
    </source>
</evidence>
<dbReference type="PANTHER" id="PTHR35809:SF1">
    <property type="entry name" value="ARCHAETIDYLSERINE DECARBOXYLASE PROENZYME-RELATED"/>
    <property type="match status" value="1"/>
</dbReference>
<feature type="non-terminal residue" evidence="12">
    <location>
        <position position="1"/>
    </location>
</feature>
<evidence type="ECO:0000313" key="12">
    <source>
        <dbReference type="EMBL" id="SVC32281.1"/>
    </source>
</evidence>
<keyword evidence="8" id="KW-0456">Lyase</keyword>
<evidence type="ECO:0008006" key="13">
    <source>
        <dbReference type="Google" id="ProtNLM"/>
    </source>
</evidence>
<evidence type="ECO:0000256" key="1">
    <source>
        <dbReference type="ARBA" id="ARBA00022475"/>
    </source>
</evidence>
<keyword evidence="5 11" id="KW-0472">Membrane</keyword>
<proteinExistence type="inferred from homology"/>
<reference evidence="12" key="1">
    <citation type="submission" date="2018-05" db="EMBL/GenBank/DDBJ databases">
        <authorList>
            <person name="Lanie J.A."/>
            <person name="Ng W.-L."/>
            <person name="Kazmierczak K.M."/>
            <person name="Andrzejewski T.M."/>
            <person name="Davidsen T.M."/>
            <person name="Wayne K.J."/>
            <person name="Tettelin H."/>
            <person name="Glass J.I."/>
            <person name="Rusch D."/>
            <person name="Podicherti R."/>
            <person name="Tsui H.-C.T."/>
            <person name="Winkler M.E."/>
        </authorList>
    </citation>
    <scope>NUCLEOTIDE SEQUENCE</scope>
</reference>
<keyword evidence="7" id="KW-0594">Phospholipid biosynthesis</keyword>
<dbReference type="InterPro" id="IPR003817">
    <property type="entry name" value="PS_Dcarbxylase"/>
</dbReference>
<evidence type="ECO:0000256" key="7">
    <source>
        <dbReference type="ARBA" id="ARBA00023209"/>
    </source>
</evidence>
<evidence type="ECO:0000256" key="11">
    <source>
        <dbReference type="SAM" id="Phobius"/>
    </source>
</evidence>
<keyword evidence="1" id="KW-1003">Cell membrane</keyword>
<dbReference type="Pfam" id="PF02666">
    <property type="entry name" value="PS_Dcarbxylase"/>
    <property type="match status" value="1"/>
</dbReference>
<evidence type="ECO:0000256" key="9">
    <source>
        <dbReference type="ARBA" id="ARBA00023264"/>
    </source>
</evidence>
<accession>A0A382LBP0</accession>
<evidence type="ECO:0000256" key="3">
    <source>
        <dbReference type="ARBA" id="ARBA00022793"/>
    </source>
</evidence>
<dbReference type="HAMAP" id="MF_00664">
    <property type="entry name" value="PS_decarb_PSD_A"/>
    <property type="match status" value="1"/>
</dbReference>
<name>A0A382LBP0_9ZZZZ</name>
<dbReference type="AlphaFoldDB" id="A0A382LBP0"/>
<keyword evidence="11" id="KW-1133">Transmembrane helix</keyword>